<organism evidence="9 10">
    <name type="scientific">Ktedonobacter robiniae</name>
    <dbReference type="NCBI Taxonomy" id="2778365"/>
    <lineage>
        <taxon>Bacteria</taxon>
        <taxon>Bacillati</taxon>
        <taxon>Chloroflexota</taxon>
        <taxon>Ktedonobacteria</taxon>
        <taxon>Ktedonobacterales</taxon>
        <taxon>Ktedonobacteraceae</taxon>
        <taxon>Ktedonobacter</taxon>
    </lineage>
</organism>
<gene>
    <name evidence="9" type="ORF">KSB_50210</name>
</gene>
<dbReference type="EMBL" id="BNJG01000002">
    <property type="protein sequence ID" value="GHO56546.1"/>
    <property type="molecule type" value="Genomic_DNA"/>
</dbReference>
<evidence type="ECO:0000256" key="1">
    <source>
        <dbReference type="ARBA" id="ARBA00004651"/>
    </source>
</evidence>
<keyword evidence="4 7" id="KW-0812">Transmembrane</keyword>
<comment type="subcellular location">
    <subcellularLocation>
        <location evidence="1">Cell membrane</location>
        <topology evidence="1">Multi-pass membrane protein</topology>
    </subcellularLocation>
</comment>
<feature type="transmembrane region" description="Helical" evidence="7">
    <location>
        <begin position="370"/>
        <end position="393"/>
    </location>
</feature>
<reference evidence="9 10" key="1">
    <citation type="journal article" date="2021" name="Int. J. Syst. Evol. Microbiol.">
        <title>Reticulibacter mediterranei gen. nov., sp. nov., within the new family Reticulibacteraceae fam. nov., and Ktedonospora formicarum gen. nov., sp. nov., Ktedonobacter robiniae sp. nov., Dictyobacter formicarum sp. nov. and Dictyobacter arantiisoli sp. nov., belonging to the class Ktedonobacteria.</title>
        <authorList>
            <person name="Yabe S."/>
            <person name="Zheng Y."/>
            <person name="Wang C.M."/>
            <person name="Sakai Y."/>
            <person name="Abe K."/>
            <person name="Yokota A."/>
            <person name="Donadio S."/>
            <person name="Cavaletti L."/>
            <person name="Monciardini P."/>
        </authorList>
    </citation>
    <scope>NUCLEOTIDE SEQUENCE [LARGE SCALE GENOMIC DNA]</scope>
    <source>
        <strain evidence="9 10">SOSP1-30</strain>
    </source>
</reference>
<dbReference type="InterPro" id="IPR036259">
    <property type="entry name" value="MFS_trans_sf"/>
</dbReference>
<evidence type="ECO:0000256" key="2">
    <source>
        <dbReference type="ARBA" id="ARBA00022448"/>
    </source>
</evidence>
<dbReference type="PROSITE" id="PS50850">
    <property type="entry name" value="MFS"/>
    <property type="match status" value="1"/>
</dbReference>
<keyword evidence="3" id="KW-1003">Cell membrane</keyword>
<proteinExistence type="predicted"/>
<feature type="transmembrane region" description="Helical" evidence="7">
    <location>
        <begin position="244"/>
        <end position="265"/>
    </location>
</feature>
<accession>A0ABQ3UUS3</accession>
<dbReference type="PANTHER" id="PTHR23513">
    <property type="entry name" value="INTEGRAL MEMBRANE EFFLUX PROTEIN-RELATED"/>
    <property type="match status" value="1"/>
</dbReference>
<keyword evidence="2" id="KW-0813">Transport</keyword>
<evidence type="ECO:0000313" key="9">
    <source>
        <dbReference type="EMBL" id="GHO56546.1"/>
    </source>
</evidence>
<feature type="transmembrane region" description="Helical" evidence="7">
    <location>
        <begin position="59"/>
        <end position="81"/>
    </location>
</feature>
<evidence type="ECO:0000256" key="4">
    <source>
        <dbReference type="ARBA" id="ARBA00022692"/>
    </source>
</evidence>
<feature type="transmembrane region" description="Helical" evidence="7">
    <location>
        <begin position="309"/>
        <end position="326"/>
    </location>
</feature>
<feature type="transmembrane region" description="Helical" evidence="7">
    <location>
        <begin position="93"/>
        <end position="114"/>
    </location>
</feature>
<feature type="domain" description="Major facilitator superfamily (MFS) profile" evidence="8">
    <location>
        <begin position="20"/>
        <end position="437"/>
    </location>
</feature>
<keyword evidence="5 7" id="KW-1133">Transmembrane helix</keyword>
<evidence type="ECO:0000313" key="10">
    <source>
        <dbReference type="Proteomes" id="UP000654345"/>
    </source>
</evidence>
<protein>
    <submittedName>
        <fullName evidence="9">MFS transporter</fullName>
    </submittedName>
</protein>
<feature type="transmembrane region" description="Helical" evidence="7">
    <location>
        <begin position="280"/>
        <end position="302"/>
    </location>
</feature>
<evidence type="ECO:0000256" key="7">
    <source>
        <dbReference type="SAM" id="Phobius"/>
    </source>
</evidence>
<dbReference type="SUPFAM" id="SSF103473">
    <property type="entry name" value="MFS general substrate transporter"/>
    <property type="match status" value="1"/>
</dbReference>
<dbReference type="PANTHER" id="PTHR23513:SF6">
    <property type="entry name" value="MAJOR FACILITATOR SUPERFAMILY ASSOCIATED DOMAIN-CONTAINING PROTEIN"/>
    <property type="match status" value="1"/>
</dbReference>
<evidence type="ECO:0000256" key="3">
    <source>
        <dbReference type="ARBA" id="ARBA00022475"/>
    </source>
</evidence>
<evidence type="ECO:0000256" key="5">
    <source>
        <dbReference type="ARBA" id="ARBA00022989"/>
    </source>
</evidence>
<comment type="caution">
    <text evidence="9">The sequence shown here is derived from an EMBL/GenBank/DDBJ whole genome shotgun (WGS) entry which is preliminary data.</text>
</comment>
<dbReference type="CDD" id="cd06173">
    <property type="entry name" value="MFS_MefA_like"/>
    <property type="match status" value="1"/>
</dbReference>
<dbReference type="Gene3D" id="1.20.1250.20">
    <property type="entry name" value="MFS general substrate transporter like domains"/>
    <property type="match status" value="1"/>
</dbReference>
<dbReference type="Proteomes" id="UP000654345">
    <property type="component" value="Unassembled WGS sequence"/>
</dbReference>
<feature type="transmembrane region" description="Helical" evidence="7">
    <location>
        <begin position="413"/>
        <end position="431"/>
    </location>
</feature>
<keyword evidence="6 7" id="KW-0472">Membrane</keyword>
<name>A0ABQ3UUS3_9CHLR</name>
<sequence>MDATTSTTNPRKRNLLISRNYAFLWSGQAISNLGDMVFDTTLVLWVATKIAAGQSWSPLAVSGVMLSAALPVLLVGPLAGVFVDRWDKRRTMLLMDGIRTLLIALLFLTALPLPLHFSPFVQLGLIYATVALASTCAQFFEPARTTLLGDIVDEADQARAGGLGQVSRNLAVIIGPPLAAPLLFVVGVQWALLINALSFVASFIAILAVRLPSRVENSESASKQVPNFWSELATGLRFFAHSRVLVTLLISIIIVTLGTGALNALDVFFVTQNLHTDPNLYGVIGMGLGVGSILGALLSAFFTQRLGVVRTYWGCLVSAGLLMLLYSRMNSFVPAFIVISFVGIPIAALNAAMFPLLLHAAPRELLGRVVAVLTPSLTLASLLSTVLAGFLASNLLLGFHATAFGVTFGTIDTIFSVSAILIILGGLYALINLRHIRLDEKPSSPQEEIAIAE</sequence>
<feature type="transmembrane region" description="Helical" evidence="7">
    <location>
        <begin position="21"/>
        <end position="47"/>
    </location>
</feature>
<feature type="transmembrane region" description="Helical" evidence="7">
    <location>
        <begin position="332"/>
        <end position="358"/>
    </location>
</feature>
<dbReference type="InterPro" id="IPR010290">
    <property type="entry name" value="TM_effector"/>
</dbReference>
<feature type="transmembrane region" description="Helical" evidence="7">
    <location>
        <begin position="190"/>
        <end position="209"/>
    </location>
</feature>
<keyword evidence="10" id="KW-1185">Reference proteome</keyword>
<dbReference type="InterPro" id="IPR020846">
    <property type="entry name" value="MFS_dom"/>
</dbReference>
<evidence type="ECO:0000256" key="6">
    <source>
        <dbReference type="ARBA" id="ARBA00023136"/>
    </source>
</evidence>
<dbReference type="Pfam" id="PF05977">
    <property type="entry name" value="MFS_3"/>
    <property type="match status" value="1"/>
</dbReference>
<evidence type="ECO:0000259" key="8">
    <source>
        <dbReference type="PROSITE" id="PS50850"/>
    </source>
</evidence>
<dbReference type="RefSeq" id="WP_201373025.1">
    <property type="nucleotide sequence ID" value="NZ_BNJG01000002.1"/>
</dbReference>